<dbReference type="InterPro" id="IPR010982">
    <property type="entry name" value="Lambda_DNA-bd_dom_sf"/>
</dbReference>
<dbReference type="RefSeq" id="WP_133743524.1">
    <property type="nucleotide sequence ID" value="NZ_SNYN01000032.1"/>
</dbReference>
<dbReference type="AlphaFoldDB" id="A0A4R6UJX2"/>
<evidence type="ECO:0000313" key="3">
    <source>
        <dbReference type="Proteomes" id="UP000295281"/>
    </source>
</evidence>
<dbReference type="OrthoDB" id="5177725at2"/>
<gene>
    <name evidence="2" type="ORF">EV190_1327</name>
</gene>
<accession>A0A4R6UJX2</accession>
<dbReference type="Gene3D" id="1.10.260.40">
    <property type="entry name" value="lambda repressor-like DNA-binding domains"/>
    <property type="match status" value="1"/>
</dbReference>
<sequence length="287" mass="31876">MAAKRERRITLRAQWLGQMLRQLRERNNLTLKDAAEYLQKDLSTVSRFELGTFPVRRGDLLALMDLYGVDGKSQRDTLLQLCGEVWQTGWWEKYSGDDVWGSTIDGVWLESRAHTLSTFAALTVPGLLQTPEYARALIDMVDSDASETQIERWVELRLARQKILTDKRLSSFSVVLDEAAIRRPIGGASVMAGQLRRLVAVAETGRVEVRVVPFGVGAHPSPEGAFTLLTLDAPFSTVAHIESRGGGIYLERGDADQLAAVYDRLRGISLSQEDSVAFIAALEKDLS</sequence>
<dbReference type="Pfam" id="PF19054">
    <property type="entry name" value="DUF5753"/>
    <property type="match status" value="1"/>
</dbReference>
<reference evidence="2 3" key="1">
    <citation type="submission" date="2019-03" db="EMBL/GenBank/DDBJ databases">
        <title>Genomic Encyclopedia of Type Strains, Phase IV (KMG-IV): sequencing the most valuable type-strain genomes for metagenomic binning, comparative biology and taxonomic classification.</title>
        <authorList>
            <person name="Goeker M."/>
        </authorList>
    </citation>
    <scope>NUCLEOTIDE SEQUENCE [LARGE SCALE GENOMIC DNA]</scope>
    <source>
        <strain evidence="2 3">DSM 46770</strain>
    </source>
</reference>
<dbReference type="GO" id="GO:0003677">
    <property type="term" value="F:DNA binding"/>
    <property type="evidence" value="ECO:0007669"/>
    <property type="project" value="InterPro"/>
</dbReference>
<dbReference type="EMBL" id="SNYN01000032">
    <property type="protein sequence ID" value="TDQ45385.1"/>
    <property type="molecule type" value="Genomic_DNA"/>
</dbReference>
<name>A0A4R6UJX2_9ACTN</name>
<dbReference type="SUPFAM" id="SSF47413">
    <property type="entry name" value="lambda repressor-like DNA-binding domains"/>
    <property type="match status" value="1"/>
</dbReference>
<protein>
    <submittedName>
        <fullName evidence="2">Helix-turn-helix protein</fullName>
    </submittedName>
</protein>
<dbReference type="InterPro" id="IPR001387">
    <property type="entry name" value="Cro/C1-type_HTH"/>
</dbReference>
<dbReference type="Pfam" id="PF13560">
    <property type="entry name" value="HTH_31"/>
    <property type="match status" value="1"/>
</dbReference>
<evidence type="ECO:0000313" key="2">
    <source>
        <dbReference type="EMBL" id="TDQ45385.1"/>
    </source>
</evidence>
<comment type="caution">
    <text evidence="2">The sequence shown here is derived from an EMBL/GenBank/DDBJ whole genome shotgun (WGS) entry which is preliminary data.</text>
</comment>
<dbReference type="SMART" id="SM00530">
    <property type="entry name" value="HTH_XRE"/>
    <property type="match status" value="1"/>
</dbReference>
<dbReference type="PROSITE" id="PS50943">
    <property type="entry name" value="HTH_CROC1"/>
    <property type="match status" value="1"/>
</dbReference>
<dbReference type="Proteomes" id="UP000295281">
    <property type="component" value="Unassembled WGS sequence"/>
</dbReference>
<keyword evidence="3" id="KW-1185">Reference proteome</keyword>
<evidence type="ECO:0000259" key="1">
    <source>
        <dbReference type="PROSITE" id="PS50943"/>
    </source>
</evidence>
<dbReference type="CDD" id="cd00093">
    <property type="entry name" value="HTH_XRE"/>
    <property type="match status" value="1"/>
</dbReference>
<proteinExistence type="predicted"/>
<organism evidence="2 3">
    <name type="scientific">Actinorugispora endophytica</name>
    <dbReference type="NCBI Taxonomy" id="1605990"/>
    <lineage>
        <taxon>Bacteria</taxon>
        <taxon>Bacillati</taxon>
        <taxon>Actinomycetota</taxon>
        <taxon>Actinomycetes</taxon>
        <taxon>Streptosporangiales</taxon>
        <taxon>Nocardiopsidaceae</taxon>
        <taxon>Actinorugispora</taxon>
    </lineage>
</organism>
<dbReference type="InterPro" id="IPR043917">
    <property type="entry name" value="DUF5753"/>
</dbReference>
<feature type="domain" description="HTH cro/C1-type" evidence="1">
    <location>
        <begin position="20"/>
        <end position="74"/>
    </location>
</feature>